<evidence type="ECO:0000313" key="2">
    <source>
        <dbReference type="Proteomes" id="UP000006253"/>
    </source>
</evidence>
<name>A0A0E2AZM9_9LEPT</name>
<accession>A0A0E2AZM9</accession>
<organism evidence="1 2">
    <name type="scientific">Leptospira kirschneri str. H1</name>
    <dbReference type="NCBI Taxonomy" id="1049966"/>
    <lineage>
        <taxon>Bacteria</taxon>
        <taxon>Pseudomonadati</taxon>
        <taxon>Spirochaetota</taxon>
        <taxon>Spirochaetia</taxon>
        <taxon>Leptospirales</taxon>
        <taxon>Leptospiraceae</taxon>
        <taxon>Leptospira</taxon>
    </lineage>
</organism>
<protein>
    <submittedName>
        <fullName evidence="1">Uncharacterized protein</fullName>
    </submittedName>
</protein>
<evidence type="ECO:0000313" key="1">
    <source>
        <dbReference type="EMBL" id="EKO14427.1"/>
    </source>
</evidence>
<gene>
    <name evidence="1" type="ORF">LEP1GSC081_2836</name>
</gene>
<dbReference type="EMBL" id="AHMY02000055">
    <property type="protein sequence ID" value="EKO14427.1"/>
    <property type="molecule type" value="Genomic_DNA"/>
</dbReference>
<dbReference type="AlphaFoldDB" id="A0A0E2AZM9"/>
<dbReference type="Proteomes" id="UP000006253">
    <property type="component" value="Unassembled WGS sequence"/>
</dbReference>
<reference evidence="1 2" key="1">
    <citation type="submission" date="2012-10" db="EMBL/GenBank/DDBJ databases">
        <authorList>
            <person name="Harkins D.M."/>
            <person name="Durkin A.S."/>
            <person name="Brinkac L.M."/>
            <person name="Selengut J.D."/>
            <person name="Sanka R."/>
            <person name="DePew J."/>
            <person name="Purushe J."/>
            <person name="Peacock S.J."/>
            <person name="Thaipadungpanit J."/>
            <person name="Wuthiekanun V.W."/>
            <person name="Day N.P."/>
            <person name="Vinetz J.M."/>
            <person name="Sutton G.G."/>
            <person name="Nelson W.C."/>
            <person name="Fouts D.E."/>
        </authorList>
    </citation>
    <scope>NUCLEOTIDE SEQUENCE [LARGE SCALE GENOMIC DNA]</scope>
    <source>
        <strain evidence="1 2">H1</strain>
    </source>
</reference>
<sequence length="101" mass="12258">MFMETHRFEYSIQSMANVLGVSRSGFYQFLKNYHVKFFEILGQLKLERREPLSNSKKRRQSNYRIKSLFCGRRKNEKLFQNLKMTVGELLESLQISRYDFF</sequence>
<proteinExistence type="predicted"/>
<comment type="caution">
    <text evidence="1">The sequence shown here is derived from an EMBL/GenBank/DDBJ whole genome shotgun (WGS) entry which is preliminary data.</text>
</comment>